<dbReference type="KEGG" id="cci:CC1G_02583"/>
<evidence type="ECO:0000313" key="4">
    <source>
        <dbReference type="Proteomes" id="UP000001861"/>
    </source>
</evidence>
<keyword evidence="4" id="KW-1185">Reference proteome</keyword>
<proteinExistence type="predicted"/>
<feature type="region of interest" description="Disordered" evidence="1">
    <location>
        <begin position="124"/>
        <end position="220"/>
    </location>
</feature>
<dbReference type="GeneID" id="6016751"/>
<reference evidence="3 4" key="1">
    <citation type="journal article" date="2010" name="Proc. Natl. Acad. Sci. U.S.A.">
        <title>Insights into evolution of multicellular fungi from the assembled chromosomes of the mushroom Coprinopsis cinerea (Coprinus cinereus).</title>
        <authorList>
            <person name="Stajich J.E."/>
            <person name="Wilke S.K."/>
            <person name="Ahren D."/>
            <person name="Au C.H."/>
            <person name="Birren B.W."/>
            <person name="Borodovsky M."/>
            <person name="Burns C."/>
            <person name="Canback B."/>
            <person name="Casselton L.A."/>
            <person name="Cheng C.K."/>
            <person name="Deng J."/>
            <person name="Dietrich F.S."/>
            <person name="Fargo D.C."/>
            <person name="Farman M.L."/>
            <person name="Gathman A.C."/>
            <person name="Goldberg J."/>
            <person name="Guigo R."/>
            <person name="Hoegger P.J."/>
            <person name="Hooker J.B."/>
            <person name="Huggins A."/>
            <person name="James T.Y."/>
            <person name="Kamada T."/>
            <person name="Kilaru S."/>
            <person name="Kodira C."/>
            <person name="Kues U."/>
            <person name="Kupfer D."/>
            <person name="Kwan H.S."/>
            <person name="Lomsadze A."/>
            <person name="Li W."/>
            <person name="Lilly W.W."/>
            <person name="Ma L.J."/>
            <person name="Mackey A.J."/>
            <person name="Manning G."/>
            <person name="Martin F."/>
            <person name="Muraguchi H."/>
            <person name="Natvig D.O."/>
            <person name="Palmerini H."/>
            <person name="Ramesh M.A."/>
            <person name="Rehmeyer C.J."/>
            <person name="Roe B.A."/>
            <person name="Shenoy N."/>
            <person name="Stanke M."/>
            <person name="Ter-Hovhannisyan V."/>
            <person name="Tunlid A."/>
            <person name="Velagapudi R."/>
            <person name="Vision T.J."/>
            <person name="Zeng Q."/>
            <person name="Zolan M.E."/>
            <person name="Pukkila P.J."/>
        </authorList>
    </citation>
    <scope>NUCLEOTIDE SEQUENCE [LARGE SCALE GENOMIC DNA]</scope>
    <source>
        <strain evidence="4">Okayama-7 / 130 / ATCC MYA-4618 / FGSC 9003</strain>
    </source>
</reference>
<dbReference type="AlphaFoldDB" id="A8PB83"/>
<dbReference type="Proteomes" id="UP000001861">
    <property type="component" value="Unassembled WGS sequence"/>
</dbReference>
<feature type="region of interest" description="Disordered" evidence="1">
    <location>
        <begin position="235"/>
        <end position="259"/>
    </location>
</feature>
<protein>
    <submittedName>
        <fullName evidence="3">Uncharacterized protein</fullName>
    </submittedName>
</protein>
<feature type="compositionally biased region" description="Polar residues" evidence="1">
    <location>
        <begin position="182"/>
        <end position="193"/>
    </location>
</feature>
<dbReference type="RefSeq" id="XP_001840120.1">
    <property type="nucleotide sequence ID" value="XM_001840068.1"/>
</dbReference>
<feature type="compositionally biased region" description="Low complexity" evidence="1">
    <location>
        <begin position="133"/>
        <end position="148"/>
    </location>
</feature>
<sequence>MSVIPFDDTDGRVAYAGSWTRFSSGNEHQGSAAFTNEGGASATVRFLGNSITIYGSIPPNTIQRAIYVLDDQPPRTFTSDRSSAARSLVEFMSFTNLVDQQHNLVITNLDGSALAIDRIQITRPEGLTPPQPTTWSVTTTTGGVRPPVGTGGGSIAPPSSAPDRGDQNENQNGGGTDPEESQGGNNNPSQSASGPGLGTTHSPRPEPSDRASGAVGDDETQGEVTLTISGQIVVKPTGSGSGTILELSDTSNDGGNDKSSQPNVGGIVGGILGGLVVILALILVFVLVKKRKRRQRFTMMTERTFLG</sequence>
<evidence type="ECO:0000256" key="1">
    <source>
        <dbReference type="SAM" id="MobiDB-lite"/>
    </source>
</evidence>
<keyword evidence="2" id="KW-1133">Transmembrane helix</keyword>
<accession>A8PB83</accession>
<dbReference type="OrthoDB" id="3265734at2759"/>
<gene>
    <name evidence="3" type="ORF">CC1G_02583</name>
</gene>
<dbReference type="VEuPathDB" id="FungiDB:CC1G_02583"/>
<keyword evidence="2" id="KW-0812">Transmembrane</keyword>
<dbReference type="InParanoid" id="A8PB83"/>
<keyword evidence="2" id="KW-0472">Membrane</keyword>
<evidence type="ECO:0000313" key="3">
    <source>
        <dbReference type="EMBL" id="EAU81567.1"/>
    </source>
</evidence>
<comment type="caution">
    <text evidence="3">The sequence shown here is derived from an EMBL/GenBank/DDBJ whole genome shotgun (WGS) entry which is preliminary data.</text>
</comment>
<organism evidence="3 4">
    <name type="scientific">Coprinopsis cinerea (strain Okayama-7 / 130 / ATCC MYA-4618 / FGSC 9003)</name>
    <name type="common">Inky cap fungus</name>
    <name type="synonym">Hormographiella aspergillata</name>
    <dbReference type="NCBI Taxonomy" id="240176"/>
    <lineage>
        <taxon>Eukaryota</taxon>
        <taxon>Fungi</taxon>
        <taxon>Dikarya</taxon>
        <taxon>Basidiomycota</taxon>
        <taxon>Agaricomycotina</taxon>
        <taxon>Agaricomycetes</taxon>
        <taxon>Agaricomycetidae</taxon>
        <taxon>Agaricales</taxon>
        <taxon>Agaricineae</taxon>
        <taxon>Psathyrellaceae</taxon>
        <taxon>Coprinopsis</taxon>
    </lineage>
</organism>
<dbReference type="EMBL" id="AACS02000004">
    <property type="protein sequence ID" value="EAU81567.1"/>
    <property type="molecule type" value="Genomic_DNA"/>
</dbReference>
<feature type="transmembrane region" description="Helical" evidence="2">
    <location>
        <begin position="267"/>
        <end position="288"/>
    </location>
</feature>
<evidence type="ECO:0000256" key="2">
    <source>
        <dbReference type="SAM" id="Phobius"/>
    </source>
</evidence>
<dbReference type="Gene3D" id="2.60.120.260">
    <property type="entry name" value="Galactose-binding domain-like"/>
    <property type="match status" value="1"/>
</dbReference>
<name>A8PB83_COPC7</name>
<feature type="compositionally biased region" description="Polar residues" evidence="1">
    <location>
        <begin position="248"/>
        <end position="259"/>
    </location>
</feature>